<feature type="binding site" evidence="2">
    <location>
        <position position="100"/>
    </location>
    <ligand>
        <name>Fe cation</name>
        <dbReference type="ChEBI" id="CHEBI:24875"/>
    </ligand>
</feature>
<dbReference type="EMBL" id="JELX01004403">
    <property type="protein sequence ID" value="KYF48309.1"/>
    <property type="molecule type" value="Genomic_DNA"/>
</dbReference>
<dbReference type="InterPro" id="IPR003829">
    <property type="entry name" value="Pirin_N_dom"/>
</dbReference>
<keyword evidence="2" id="KW-0408">Iron</keyword>
<feature type="domain" description="Quercetin 2,3-dioxygenase C-terminal cupin" evidence="5">
    <location>
        <begin position="145"/>
        <end position="234"/>
    </location>
</feature>
<feature type="binding site" evidence="2">
    <location>
        <position position="56"/>
    </location>
    <ligand>
        <name>Fe cation</name>
        <dbReference type="ChEBI" id="CHEBI:24875"/>
    </ligand>
</feature>
<dbReference type="InterPro" id="IPR012093">
    <property type="entry name" value="Pirin"/>
</dbReference>
<dbReference type="Gene3D" id="2.60.120.10">
    <property type="entry name" value="Jelly Rolls"/>
    <property type="match status" value="2"/>
</dbReference>
<dbReference type="SUPFAM" id="SSF51182">
    <property type="entry name" value="RmlC-like cupins"/>
    <property type="match status" value="1"/>
</dbReference>
<dbReference type="CDD" id="cd02910">
    <property type="entry name" value="cupin_Yhhw_N"/>
    <property type="match status" value="1"/>
</dbReference>
<evidence type="ECO:0000256" key="3">
    <source>
        <dbReference type="RuleBase" id="RU003457"/>
    </source>
</evidence>
<keyword evidence="2" id="KW-0479">Metal-binding</keyword>
<sequence length="235" mass="25414">MQLRRSGERGYADHGWLKSFHTFSFADYQDPAHMGFRALRVINDDRVAPARGFGTHPHQNMEIITYVLEGEVAHRDSMGNGSTIRPGEVQRMSAGTGVYHSEMNPSKTGETHLLQIWIVPDRRGYPPSYEQKAFSKEERQGKLRLVASQDGRDGSVTVHQDVSLFAGLFGPGEEARYELAAGRSAWVHVARGSVALNGTVLEAGDAAAISAGGSAGGALHLVGKDAGEVLLFDLA</sequence>
<dbReference type="InterPro" id="IPR011051">
    <property type="entry name" value="RmlC_Cupin_sf"/>
</dbReference>
<feature type="binding site" evidence="2">
    <location>
        <position position="102"/>
    </location>
    <ligand>
        <name>Fe cation</name>
        <dbReference type="ChEBI" id="CHEBI:24875"/>
    </ligand>
</feature>
<keyword evidence="6" id="KW-0223">Dioxygenase</keyword>
<evidence type="ECO:0000256" key="1">
    <source>
        <dbReference type="ARBA" id="ARBA00008416"/>
    </source>
</evidence>
<evidence type="ECO:0000256" key="2">
    <source>
        <dbReference type="PIRSR" id="PIRSR006232-1"/>
    </source>
</evidence>
<proteinExistence type="inferred from homology"/>
<protein>
    <submittedName>
        <fullName evidence="6">Quercetin 2,3-dioxygenase</fullName>
    </submittedName>
</protein>
<gene>
    <name evidence="6" type="ORF">BE04_30135</name>
</gene>
<comment type="similarity">
    <text evidence="1 3">Belongs to the pirin family.</text>
</comment>
<dbReference type="AlphaFoldDB" id="A0A150P0H7"/>
<dbReference type="GO" id="GO:0046872">
    <property type="term" value="F:metal ion binding"/>
    <property type="evidence" value="ECO:0007669"/>
    <property type="project" value="UniProtKB-KW"/>
</dbReference>
<feature type="binding site" evidence="2">
    <location>
        <position position="58"/>
    </location>
    <ligand>
        <name>Fe cation</name>
        <dbReference type="ChEBI" id="CHEBI:24875"/>
    </ligand>
</feature>
<keyword evidence="6" id="KW-0560">Oxidoreductase</keyword>
<dbReference type="PIRSF" id="PIRSF006232">
    <property type="entry name" value="Pirin"/>
    <property type="match status" value="1"/>
</dbReference>
<dbReference type="Pfam" id="PF17954">
    <property type="entry name" value="Pirin_C_2"/>
    <property type="match status" value="1"/>
</dbReference>
<evidence type="ECO:0000313" key="6">
    <source>
        <dbReference type="EMBL" id="KYF48309.1"/>
    </source>
</evidence>
<evidence type="ECO:0000313" key="7">
    <source>
        <dbReference type="Proteomes" id="UP000075604"/>
    </source>
</evidence>
<dbReference type="InterPro" id="IPR041602">
    <property type="entry name" value="Quercetinase_C"/>
</dbReference>
<dbReference type="Pfam" id="PF02678">
    <property type="entry name" value="Pirin"/>
    <property type="match status" value="1"/>
</dbReference>
<accession>A0A150P0H7</accession>
<evidence type="ECO:0000259" key="5">
    <source>
        <dbReference type="Pfam" id="PF17954"/>
    </source>
</evidence>
<dbReference type="InterPro" id="IPR014710">
    <property type="entry name" value="RmlC-like_jellyroll"/>
</dbReference>
<evidence type="ECO:0000259" key="4">
    <source>
        <dbReference type="Pfam" id="PF02678"/>
    </source>
</evidence>
<reference evidence="6 7" key="1">
    <citation type="submission" date="2014-02" db="EMBL/GenBank/DDBJ databases">
        <title>The small core and large imbalanced accessory genome model reveals a collaborative survival strategy of Sorangium cellulosum strains in nature.</title>
        <authorList>
            <person name="Han K."/>
            <person name="Peng R."/>
            <person name="Blom J."/>
            <person name="Li Y.-Z."/>
        </authorList>
    </citation>
    <scope>NUCLEOTIDE SEQUENCE [LARGE SCALE GENOMIC DNA]</scope>
    <source>
        <strain evidence="6 7">So0157-18</strain>
    </source>
</reference>
<dbReference type="PANTHER" id="PTHR43212">
    <property type="entry name" value="QUERCETIN 2,3-DIOXYGENASE"/>
    <property type="match status" value="1"/>
</dbReference>
<dbReference type="PANTHER" id="PTHR43212:SF3">
    <property type="entry name" value="QUERCETIN 2,3-DIOXYGENASE"/>
    <property type="match status" value="1"/>
</dbReference>
<feature type="domain" description="Pirin N-terminal" evidence="4">
    <location>
        <begin position="11"/>
        <end position="118"/>
    </location>
</feature>
<name>A0A150P0H7_SORCE</name>
<dbReference type="GO" id="GO:0051213">
    <property type="term" value="F:dioxygenase activity"/>
    <property type="evidence" value="ECO:0007669"/>
    <property type="project" value="UniProtKB-KW"/>
</dbReference>
<comment type="cofactor">
    <cofactor evidence="2">
        <name>Fe cation</name>
        <dbReference type="ChEBI" id="CHEBI:24875"/>
    </cofactor>
    <text evidence="2">Binds 1 Fe cation per subunit.</text>
</comment>
<dbReference type="Proteomes" id="UP000075604">
    <property type="component" value="Unassembled WGS sequence"/>
</dbReference>
<organism evidence="6 7">
    <name type="scientific">Sorangium cellulosum</name>
    <name type="common">Polyangium cellulosum</name>
    <dbReference type="NCBI Taxonomy" id="56"/>
    <lineage>
        <taxon>Bacteria</taxon>
        <taxon>Pseudomonadati</taxon>
        <taxon>Myxococcota</taxon>
        <taxon>Polyangia</taxon>
        <taxon>Polyangiales</taxon>
        <taxon>Polyangiaceae</taxon>
        <taxon>Sorangium</taxon>
    </lineage>
</organism>
<comment type="caution">
    <text evidence="6">The sequence shown here is derived from an EMBL/GenBank/DDBJ whole genome shotgun (WGS) entry which is preliminary data.</text>
</comment>